<dbReference type="CDD" id="cd00082">
    <property type="entry name" value="HisKA"/>
    <property type="match status" value="1"/>
</dbReference>
<feature type="domain" description="HAMP" evidence="8">
    <location>
        <begin position="224"/>
        <end position="279"/>
    </location>
</feature>
<dbReference type="InterPro" id="IPR003660">
    <property type="entry name" value="HAMP_dom"/>
</dbReference>
<dbReference type="InterPro" id="IPR003661">
    <property type="entry name" value="HisK_dim/P_dom"/>
</dbReference>
<dbReference type="PANTHER" id="PTHR45436">
    <property type="entry name" value="SENSOR HISTIDINE KINASE YKOH"/>
    <property type="match status" value="1"/>
</dbReference>
<evidence type="ECO:0000256" key="3">
    <source>
        <dbReference type="ARBA" id="ARBA00022553"/>
    </source>
</evidence>
<keyword evidence="5" id="KW-0418">Kinase</keyword>
<evidence type="ECO:0000256" key="2">
    <source>
        <dbReference type="ARBA" id="ARBA00012438"/>
    </source>
</evidence>
<feature type="transmembrane region" description="Helical" evidence="7">
    <location>
        <begin position="12"/>
        <end position="29"/>
    </location>
</feature>
<dbReference type="Pfam" id="PF00672">
    <property type="entry name" value="HAMP"/>
    <property type="match status" value="1"/>
</dbReference>
<dbReference type="SUPFAM" id="SSF47384">
    <property type="entry name" value="Homodimeric domain of signal transducing histidine kinase"/>
    <property type="match status" value="1"/>
</dbReference>
<dbReference type="GO" id="GO:0016020">
    <property type="term" value="C:membrane"/>
    <property type="evidence" value="ECO:0007669"/>
    <property type="project" value="InterPro"/>
</dbReference>
<keyword evidence="6" id="KW-0902">Two-component regulatory system</keyword>
<evidence type="ECO:0000256" key="4">
    <source>
        <dbReference type="ARBA" id="ARBA00022679"/>
    </source>
</evidence>
<dbReference type="PANTHER" id="PTHR45436:SF5">
    <property type="entry name" value="SENSOR HISTIDINE KINASE TRCS"/>
    <property type="match status" value="1"/>
</dbReference>
<dbReference type="InterPro" id="IPR036097">
    <property type="entry name" value="HisK_dim/P_sf"/>
</dbReference>
<organism evidence="9">
    <name type="scientific">marine metagenome</name>
    <dbReference type="NCBI Taxonomy" id="408172"/>
    <lineage>
        <taxon>unclassified sequences</taxon>
        <taxon>metagenomes</taxon>
        <taxon>ecological metagenomes</taxon>
    </lineage>
</organism>
<dbReference type="SMART" id="SM00304">
    <property type="entry name" value="HAMP"/>
    <property type="match status" value="1"/>
</dbReference>
<keyword evidence="3" id="KW-0597">Phosphoprotein</keyword>
<keyword evidence="4" id="KW-0808">Transferase</keyword>
<dbReference type="InterPro" id="IPR050428">
    <property type="entry name" value="TCS_sensor_his_kinase"/>
</dbReference>
<sequence length="305" mass="34880">MNSLFKKFLFYNFIGLIILAMITVALIFFSNQYQLNKRLSQINNQALMIHNLLSSSNLLRDLEVGIDSKKIISKLEIKNLSVLILNENMEVLFDTKGYDLDTESFEEENYVTVESIDNVSESKELSNKGKDISNRLFLNNDIFKKNFHKSLQGEEKMFSIQLPNNKLHLISIFPIKHAEKELFIVAHEDNTEIGNIMGQIRLNVLMGVLAIAVCLIIFSIFLNYVILTPIRSLAGSAREIQNDFKLKPTITGLDKRTDEIGDLSKILNKMLKNLYLKIDNTENYSADLMHEIRNPLASIKMASEV</sequence>
<keyword evidence="7" id="KW-0812">Transmembrane</keyword>
<proteinExistence type="predicted"/>
<dbReference type="EMBL" id="UINC01082512">
    <property type="protein sequence ID" value="SVC27346.1"/>
    <property type="molecule type" value="Genomic_DNA"/>
</dbReference>
<name>A0A382KSP1_9ZZZZ</name>
<evidence type="ECO:0000256" key="5">
    <source>
        <dbReference type="ARBA" id="ARBA00022777"/>
    </source>
</evidence>
<evidence type="ECO:0000256" key="6">
    <source>
        <dbReference type="ARBA" id="ARBA00023012"/>
    </source>
</evidence>
<keyword evidence="7" id="KW-1133">Transmembrane helix</keyword>
<feature type="transmembrane region" description="Helical" evidence="7">
    <location>
        <begin position="204"/>
        <end position="226"/>
    </location>
</feature>
<keyword evidence="7" id="KW-0472">Membrane</keyword>
<dbReference type="EC" id="2.7.13.3" evidence="2"/>
<reference evidence="9" key="1">
    <citation type="submission" date="2018-05" db="EMBL/GenBank/DDBJ databases">
        <authorList>
            <person name="Lanie J.A."/>
            <person name="Ng W.-L."/>
            <person name="Kazmierczak K.M."/>
            <person name="Andrzejewski T.M."/>
            <person name="Davidsen T.M."/>
            <person name="Wayne K.J."/>
            <person name="Tettelin H."/>
            <person name="Glass J.I."/>
            <person name="Rusch D."/>
            <person name="Podicherti R."/>
            <person name="Tsui H.-C.T."/>
            <person name="Winkler M.E."/>
        </authorList>
    </citation>
    <scope>NUCLEOTIDE SEQUENCE</scope>
</reference>
<dbReference type="Gene3D" id="6.10.340.10">
    <property type="match status" value="1"/>
</dbReference>
<dbReference type="GO" id="GO:0000155">
    <property type="term" value="F:phosphorelay sensor kinase activity"/>
    <property type="evidence" value="ECO:0007669"/>
    <property type="project" value="InterPro"/>
</dbReference>
<evidence type="ECO:0000256" key="1">
    <source>
        <dbReference type="ARBA" id="ARBA00000085"/>
    </source>
</evidence>
<accession>A0A382KSP1</accession>
<feature type="non-terminal residue" evidence="9">
    <location>
        <position position="305"/>
    </location>
</feature>
<evidence type="ECO:0000259" key="8">
    <source>
        <dbReference type="PROSITE" id="PS50885"/>
    </source>
</evidence>
<evidence type="ECO:0000256" key="7">
    <source>
        <dbReference type="SAM" id="Phobius"/>
    </source>
</evidence>
<protein>
    <recommendedName>
        <fullName evidence="2">histidine kinase</fullName>
        <ecNumber evidence="2">2.7.13.3</ecNumber>
    </recommendedName>
</protein>
<dbReference type="PROSITE" id="PS50885">
    <property type="entry name" value="HAMP"/>
    <property type="match status" value="1"/>
</dbReference>
<dbReference type="CDD" id="cd06225">
    <property type="entry name" value="HAMP"/>
    <property type="match status" value="1"/>
</dbReference>
<evidence type="ECO:0000313" key="9">
    <source>
        <dbReference type="EMBL" id="SVC27346.1"/>
    </source>
</evidence>
<comment type="catalytic activity">
    <reaction evidence="1">
        <text>ATP + protein L-histidine = ADP + protein N-phospho-L-histidine.</text>
        <dbReference type="EC" id="2.7.13.3"/>
    </reaction>
</comment>
<gene>
    <name evidence="9" type="ORF">METZ01_LOCUS280200</name>
</gene>
<dbReference type="AlphaFoldDB" id="A0A382KSP1"/>